<accession>A0A7Y2E8A5</accession>
<evidence type="ECO:0000259" key="3">
    <source>
        <dbReference type="Pfam" id="PF09990"/>
    </source>
</evidence>
<dbReference type="AlphaFoldDB" id="A0A7Y2E8A5"/>
<feature type="signal peptide" evidence="2">
    <location>
        <begin position="1"/>
        <end position="26"/>
    </location>
</feature>
<keyword evidence="1" id="KW-0812">Transmembrane</keyword>
<evidence type="ECO:0000256" key="2">
    <source>
        <dbReference type="SAM" id="SignalP"/>
    </source>
</evidence>
<dbReference type="GO" id="GO:0016491">
    <property type="term" value="F:oxidoreductase activity"/>
    <property type="evidence" value="ECO:0007669"/>
    <property type="project" value="InterPro"/>
</dbReference>
<dbReference type="Pfam" id="PF09990">
    <property type="entry name" value="DUF2231"/>
    <property type="match status" value="1"/>
</dbReference>
<evidence type="ECO:0000256" key="1">
    <source>
        <dbReference type="SAM" id="Phobius"/>
    </source>
</evidence>
<keyword evidence="1" id="KW-1133">Transmembrane helix</keyword>
<organism evidence="4 5">
    <name type="scientific">Eiseniibacteriota bacterium</name>
    <dbReference type="NCBI Taxonomy" id="2212470"/>
    <lineage>
        <taxon>Bacteria</taxon>
        <taxon>Candidatus Eiseniibacteriota</taxon>
    </lineage>
</organism>
<feature type="domain" description="DUF2231" evidence="3">
    <location>
        <begin position="116"/>
        <end position="244"/>
    </location>
</feature>
<keyword evidence="1" id="KW-0472">Membrane</keyword>
<feature type="chain" id="PRO_5031233817" description="DUF2231 domain-containing protein" evidence="2">
    <location>
        <begin position="27"/>
        <end position="251"/>
    </location>
</feature>
<feature type="transmembrane region" description="Helical" evidence="1">
    <location>
        <begin position="119"/>
        <end position="140"/>
    </location>
</feature>
<keyword evidence="2" id="KW-0732">Signal</keyword>
<reference evidence="4 5" key="1">
    <citation type="submission" date="2020-03" db="EMBL/GenBank/DDBJ databases">
        <title>Metabolic flexibility allows generalist bacteria to become dominant in a frequently disturbed ecosystem.</title>
        <authorList>
            <person name="Chen Y.-J."/>
            <person name="Leung P.M."/>
            <person name="Bay S.K."/>
            <person name="Hugenholtz P."/>
            <person name="Kessler A.J."/>
            <person name="Shelley G."/>
            <person name="Waite D.W."/>
            <person name="Cook P.L."/>
            <person name="Greening C."/>
        </authorList>
    </citation>
    <scope>NUCLEOTIDE SEQUENCE [LARGE SCALE GENOMIC DNA]</scope>
    <source>
        <strain evidence="4">SS_bin_28</strain>
    </source>
</reference>
<comment type="caution">
    <text evidence="4">The sequence shown here is derived from an EMBL/GenBank/DDBJ whole genome shotgun (WGS) entry which is preliminary data.</text>
</comment>
<sequence length="251" mass="27694">MARNKRLLLLLTVLISLGSSANLLFADESGGAGINETCPVTEGEPVDEAIYAEFEGRTVYFCCQRCRRMFLKDPGSYTARLASIPSKGHDHESDHGNAAQAPLATKDRTLRFAGKFHPVVVHFPIAMLMFSCLFAGLSLATKRRDYLIVSRYLILWGAPVTVLAALLGWSAWSQATYSGELLKTLEFHRWLGTTAAILSLVALVLSERHWRSPTLIRQKIAFISLAIVAGLVGVAGHFGGMLIFGMEYYKW</sequence>
<evidence type="ECO:0000313" key="4">
    <source>
        <dbReference type="EMBL" id="NNF07053.1"/>
    </source>
</evidence>
<dbReference type="Gene3D" id="1.10.620.20">
    <property type="entry name" value="Ribonucleotide Reductase, subunit A"/>
    <property type="match status" value="1"/>
</dbReference>
<feature type="transmembrane region" description="Helical" evidence="1">
    <location>
        <begin position="187"/>
        <end position="208"/>
    </location>
</feature>
<evidence type="ECO:0000313" key="5">
    <source>
        <dbReference type="Proteomes" id="UP000547674"/>
    </source>
</evidence>
<feature type="transmembrane region" description="Helical" evidence="1">
    <location>
        <begin position="220"/>
        <end position="244"/>
    </location>
</feature>
<protein>
    <recommendedName>
        <fullName evidence="3">DUF2231 domain-containing protein</fullName>
    </recommendedName>
</protein>
<feature type="transmembrane region" description="Helical" evidence="1">
    <location>
        <begin position="152"/>
        <end position="172"/>
    </location>
</feature>
<gene>
    <name evidence="4" type="ORF">HKN21_09855</name>
</gene>
<dbReference type="Proteomes" id="UP000547674">
    <property type="component" value="Unassembled WGS sequence"/>
</dbReference>
<dbReference type="InterPro" id="IPR019251">
    <property type="entry name" value="DUF2231_TM"/>
</dbReference>
<dbReference type="InterPro" id="IPR012348">
    <property type="entry name" value="RNR-like"/>
</dbReference>
<name>A0A7Y2E8A5_UNCEI</name>
<proteinExistence type="predicted"/>
<dbReference type="EMBL" id="JABDJR010000391">
    <property type="protein sequence ID" value="NNF07053.1"/>
    <property type="molecule type" value="Genomic_DNA"/>
</dbReference>